<dbReference type="Proteomes" id="UP001499878">
    <property type="component" value="Unassembled WGS sequence"/>
</dbReference>
<dbReference type="RefSeq" id="WP_345637860.1">
    <property type="nucleotide sequence ID" value="NZ_BAABJR010000028.1"/>
</dbReference>
<reference evidence="3" key="1">
    <citation type="journal article" date="2019" name="Int. J. Syst. Evol. Microbiol.">
        <title>The Global Catalogue of Microorganisms (GCM) 10K type strain sequencing project: providing services to taxonomists for standard genome sequencing and annotation.</title>
        <authorList>
            <consortium name="The Broad Institute Genomics Platform"/>
            <consortium name="The Broad Institute Genome Sequencing Center for Infectious Disease"/>
            <person name="Wu L."/>
            <person name="Ma J."/>
        </authorList>
    </citation>
    <scope>NUCLEOTIDE SEQUENCE [LARGE SCALE GENOMIC DNA]</scope>
    <source>
        <strain evidence="3">JCM 18306</strain>
    </source>
</reference>
<organism evidence="2 3">
    <name type="scientific">Streptomyces thinghirensis</name>
    <dbReference type="NCBI Taxonomy" id="551547"/>
    <lineage>
        <taxon>Bacteria</taxon>
        <taxon>Bacillati</taxon>
        <taxon>Actinomycetota</taxon>
        <taxon>Actinomycetes</taxon>
        <taxon>Kitasatosporales</taxon>
        <taxon>Streptomycetaceae</taxon>
        <taxon>Streptomyces</taxon>
    </lineage>
</organism>
<protein>
    <submittedName>
        <fullName evidence="2">Uncharacterized protein</fullName>
    </submittedName>
</protein>
<gene>
    <name evidence="2" type="ORF">GCM10023323_72000</name>
</gene>
<evidence type="ECO:0000256" key="1">
    <source>
        <dbReference type="SAM" id="MobiDB-lite"/>
    </source>
</evidence>
<keyword evidence="3" id="KW-1185">Reference proteome</keyword>
<evidence type="ECO:0000313" key="3">
    <source>
        <dbReference type="Proteomes" id="UP001499878"/>
    </source>
</evidence>
<accession>A0ABP9TEW5</accession>
<dbReference type="EMBL" id="BAABJR010000028">
    <property type="protein sequence ID" value="GAA5216946.1"/>
    <property type="molecule type" value="Genomic_DNA"/>
</dbReference>
<feature type="region of interest" description="Disordered" evidence="1">
    <location>
        <begin position="1"/>
        <end position="20"/>
    </location>
</feature>
<sequence>MSTVVNPDTGDGFDAPTPAEAYADAPDLCREMREVMELGAIRDGRRDGTVTGLALYAAAADRVFLLRRAALMDRMAVEDPGPGARGAAVKSAFELAQFDYQHPEATAGPHGPYSIEFDPSQRPYVRQEYAAWTAAGQPGA</sequence>
<comment type="caution">
    <text evidence="2">The sequence shown here is derived from an EMBL/GenBank/DDBJ whole genome shotgun (WGS) entry which is preliminary data.</text>
</comment>
<proteinExistence type="predicted"/>
<name>A0ABP9TEW5_9ACTN</name>
<evidence type="ECO:0000313" key="2">
    <source>
        <dbReference type="EMBL" id="GAA5216946.1"/>
    </source>
</evidence>